<proteinExistence type="predicted"/>
<name>A0A4U5PHD6_STECR</name>
<protein>
    <submittedName>
        <fullName evidence="1">Uncharacterized protein</fullName>
    </submittedName>
</protein>
<dbReference type="Proteomes" id="UP000298663">
    <property type="component" value="Unassembled WGS sequence"/>
</dbReference>
<organism evidence="1 2">
    <name type="scientific">Steinernema carpocapsae</name>
    <name type="common">Entomopathogenic nematode</name>
    <dbReference type="NCBI Taxonomy" id="34508"/>
    <lineage>
        <taxon>Eukaryota</taxon>
        <taxon>Metazoa</taxon>
        <taxon>Ecdysozoa</taxon>
        <taxon>Nematoda</taxon>
        <taxon>Chromadorea</taxon>
        <taxon>Rhabditida</taxon>
        <taxon>Tylenchina</taxon>
        <taxon>Panagrolaimomorpha</taxon>
        <taxon>Strongyloidoidea</taxon>
        <taxon>Steinernematidae</taxon>
        <taxon>Steinernema</taxon>
    </lineage>
</organism>
<reference evidence="1 2" key="2">
    <citation type="journal article" date="2019" name="G3 (Bethesda)">
        <title>Hybrid Assembly of the Genome of the Entomopathogenic Nematode Steinernema carpocapsae Identifies the X-Chromosome.</title>
        <authorList>
            <person name="Serra L."/>
            <person name="Macchietto M."/>
            <person name="Macias-Munoz A."/>
            <person name="McGill C.J."/>
            <person name="Rodriguez I.M."/>
            <person name="Rodriguez B."/>
            <person name="Murad R."/>
            <person name="Mortazavi A."/>
        </authorList>
    </citation>
    <scope>NUCLEOTIDE SEQUENCE [LARGE SCALE GENOMIC DNA]</scope>
    <source>
        <strain evidence="1 2">ALL</strain>
    </source>
</reference>
<gene>
    <name evidence="1" type="ORF">L596_010026</name>
</gene>
<evidence type="ECO:0000313" key="2">
    <source>
        <dbReference type="Proteomes" id="UP000298663"/>
    </source>
</evidence>
<keyword evidence="2" id="KW-1185">Reference proteome</keyword>
<reference evidence="1 2" key="1">
    <citation type="journal article" date="2015" name="Genome Biol.">
        <title>Comparative genomics of Steinernema reveals deeply conserved gene regulatory networks.</title>
        <authorList>
            <person name="Dillman A.R."/>
            <person name="Macchietto M."/>
            <person name="Porter C.F."/>
            <person name="Rogers A."/>
            <person name="Williams B."/>
            <person name="Antoshechkin I."/>
            <person name="Lee M.M."/>
            <person name="Goodwin Z."/>
            <person name="Lu X."/>
            <person name="Lewis E.E."/>
            <person name="Goodrich-Blair H."/>
            <person name="Stock S.P."/>
            <person name="Adams B.J."/>
            <person name="Sternberg P.W."/>
            <person name="Mortazavi A."/>
        </authorList>
    </citation>
    <scope>NUCLEOTIDE SEQUENCE [LARGE SCALE GENOMIC DNA]</scope>
    <source>
        <strain evidence="1 2">ALL</strain>
    </source>
</reference>
<evidence type="ECO:0000313" key="1">
    <source>
        <dbReference type="EMBL" id="TKR95930.1"/>
    </source>
</evidence>
<accession>A0A4U5PHD6</accession>
<sequence length="95" mass="11094">MRTSLIASMHFTHLDWRSSAATFTSMSLGFVKAAYRRRSPKELMMPNTENWSGKLQRSIFSAEKSTHPKTVLEDCLWYRKACRNRILLPKLRFLG</sequence>
<dbReference type="EMBL" id="AZBU02000002">
    <property type="protein sequence ID" value="TKR95930.1"/>
    <property type="molecule type" value="Genomic_DNA"/>
</dbReference>
<comment type="caution">
    <text evidence="1">The sequence shown here is derived from an EMBL/GenBank/DDBJ whole genome shotgun (WGS) entry which is preliminary data.</text>
</comment>
<dbReference type="AlphaFoldDB" id="A0A4U5PHD6"/>